<evidence type="ECO:0000313" key="2">
    <source>
        <dbReference type="Proteomes" id="UP000828941"/>
    </source>
</evidence>
<keyword evidence="2" id="KW-1185">Reference proteome</keyword>
<sequence length="141" mass="16323">MGGRLSSLDRVSKSPQSSRVLTFSTAAEWKTHFDSNKESDQLMVIDFFATWCGPCNYMLPIFNDFAERYKDVQFIRIDVDLFKEVAQEYQVEAMPTFVLIKKGKPIDRFFTAQLDASVLFHSQEVEHRVDHKGTCTKDNKE</sequence>
<dbReference type="Proteomes" id="UP000828941">
    <property type="component" value="Chromosome 11"/>
</dbReference>
<comment type="caution">
    <text evidence="1">The sequence shown here is derived from an EMBL/GenBank/DDBJ whole genome shotgun (WGS) entry which is preliminary data.</text>
</comment>
<evidence type="ECO:0000313" key="1">
    <source>
        <dbReference type="EMBL" id="KAI4314229.1"/>
    </source>
</evidence>
<accession>A0ACB9LSH8</accession>
<name>A0ACB9LSH8_BAUVA</name>
<gene>
    <name evidence="1" type="ORF">L6164_027161</name>
</gene>
<proteinExistence type="predicted"/>
<reference evidence="1 2" key="1">
    <citation type="journal article" date="2022" name="DNA Res.">
        <title>Chromosomal-level genome assembly of the orchid tree Bauhinia variegata (Leguminosae; Cercidoideae) supports the allotetraploid origin hypothesis of Bauhinia.</title>
        <authorList>
            <person name="Zhong Y."/>
            <person name="Chen Y."/>
            <person name="Zheng D."/>
            <person name="Pang J."/>
            <person name="Liu Y."/>
            <person name="Luo S."/>
            <person name="Meng S."/>
            <person name="Qian L."/>
            <person name="Wei D."/>
            <person name="Dai S."/>
            <person name="Zhou R."/>
        </authorList>
    </citation>
    <scope>NUCLEOTIDE SEQUENCE [LARGE SCALE GENOMIC DNA]</scope>
    <source>
        <strain evidence="1">BV-YZ2020</strain>
    </source>
</reference>
<protein>
    <submittedName>
        <fullName evidence="1">Uncharacterized protein</fullName>
    </submittedName>
</protein>
<dbReference type="EMBL" id="CM039436">
    <property type="protein sequence ID" value="KAI4314229.1"/>
    <property type="molecule type" value="Genomic_DNA"/>
</dbReference>
<organism evidence="1 2">
    <name type="scientific">Bauhinia variegata</name>
    <name type="common">Purple orchid tree</name>
    <name type="synonym">Phanera variegata</name>
    <dbReference type="NCBI Taxonomy" id="167791"/>
    <lineage>
        <taxon>Eukaryota</taxon>
        <taxon>Viridiplantae</taxon>
        <taxon>Streptophyta</taxon>
        <taxon>Embryophyta</taxon>
        <taxon>Tracheophyta</taxon>
        <taxon>Spermatophyta</taxon>
        <taxon>Magnoliopsida</taxon>
        <taxon>eudicotyledons</taxon>
        <taxon>Gunneridae</taxon>
        <taxon>Pentapetalae</taxon>
        <taxon>rosids</taxon>
        <taxon>fabids</taxon>
        <taxon>Fabales</taxon>
        <taxon>Fabaceae</taxon>
        <taxon>Cercidoideae</taxon>
        <taxon>Cercideae</taxon>
        <taxon>Bauhiniinae</taxon>
        <taxon>Bauhinia</taxon>
    </lineage>
</organism>